<comment type="caution">
    <text evidence="3">The sequence shown here is derived from an EMBL/GenBank/DDBJ whole genome shotgun (WGS) entry which is preliminary data.</text>
</comment>
<dbReference type="InterPro" id="IPR029058">
    <property type="entry name" value="AB_hydrolase_fold"/>
</dbReference>
<dbReference type="GO" id="GO:0016788">
    <property type="term" value="F:hydrolase activity, acting on ester bonds"/>
    <property type="evidence" value="ECO:0007669"/>
    <property type="project" value="UniProtKB-ARBA"/>
</dbReference>
<reference evidence="3" key="1">
    <citation type="journal article" date="2020" name="Phytopathology">
        <title>Genome Sequence Resources of Colletotrichum truncatum, C. plurivorum, C. musicola, and C. sojae: Four Species Pathogenic to Soybean (Glycine max).</title>
        <authorList>
            <person name="Rogerio F."/>
            <person name="Boufleur T.R."/>
            <person name="Ciampi-Guillardi M."/>
            <person name="Sukno S.A."/>
            <person name="Thon M.R."/>
            <person name="Massola Junior N.S."/>
            <person name="Baroncelli R."/>
        </authorList>
    </citation>
    <scope>NUCLEOTIDE SEQUENCE</scope>
    <source>
        <strain evidence="3">LFN00145</strain>
    </source>
</reference>
<evidence type="ECO:0000256" key="1">
    <source>
        <dbReference type="ARBA" id="ARBA00022801"/>
    </source>
</evidence>
<sequence>MGYTIEDRFIPSSRNNLKIAVSIYKPDGLRHPAPTIVMGHGIGAIKAAGLRPFASAFTAEGYVAVTFDYIGFGESEGHPRNVLSVRDQLQDFRDVLKWARDPEQEDLVDASRLVAWGSSFGGMHVTILMSEDHALAAGIAQCPLVDGLAGCLQMPLLRSLKLAAVAAADIGGRLMGADEPRYVKLVSDGSSTAVMASKEVEEGWARLAPDDGEAWPNMIAGRSLLSMLVSRPLLHVHKSSRPYLVVLPTWDHEASLDAAEECVRRAPLGEALRVEGGHFDLYKGGISFEKNVEGQKEFLRRMLAVKDGIQLSNLFLLHGKTC</sequence>
<evidence type="ECO:0000313" key="3">
    <source>
        <dbReference type="EMBL" id="KAF6838784.1"/>
    </source>
</evidence>
<dbReference type="Pfam" id="PF02129">
    <property type="entry name" value="Peptidase_S15"/>
    <property type="match status" value="1"/>
</dbReference>
<dbReference type="AlphaFoldDB" id="A0A8H6KW74"/>
<dbReference type="Proteomes" id="UP000654918">
    <property type="component" value="Unassembled WGS sequence"/>
</dbReference>
<evidence type="ECO:0000259" key="2">
    <source>
        <dbReference type="Pfam" id="PF02129"/>
    </source>
</evidence>
<dbReference type="InterPro" id="IPR000383">
    <property type="entry name" value="Xaa-Pro-like_dom"/>
</dbReference>
<dbReference type="PANTHER" id="PTHR22946:SF9">
    <property type="entry name" value="POLYKETIDE TRANSFERASE AF380"/>
    <property type="match status" value="1"/>
</dbReference>
<protein>
    <submittedName>
        <fullName evidence="3">Alpha beta hydrolase</fullName>
    </submittedName>
</protein>
<dbReference type="SUPFAM" id="SSF53474">
    <property type="entry name" value="alpha/beta-Hydrolases"/>
    <property type="match status" value="1"/>
</dbReference>
<keyword evidence="4" id="KW-1185">Reference proteome</keyword>
<feature type="domain" description="Xaa-Pro dipeptidyl-peptidase-like" evidence="2">
    <location>
        <begin position="18"/>
        <end position="149"/>
    </location>
</feature>
<dbReference type="EMBL" id="WIGO01000017">
    <property type="protein sequence ID" value="KAF6838784.1"/>
    <property type="molecule type" value="Genomic_DNA"/>
</dbReference>
<evidence type="ECO:0000313" key="4">
    <source>
        <dbReference type="Proteomes" id="UP000654918"/>
    </source>
</evidence>
<name>A0A8H6KW74_9PEZI</name>
<organism evidence="3 4">
    <name type="scientific">Colletotrichum plurivorum</name>
    <dbReference type="NCBI Taxonomy" id="2175906"/>
    <lineage>
        <taxon>Eukaryota</taxon>
        <taxon>Fungi</taxon>
        <taxon>Dikarya</taxon>
        <taxon>Ascomycota</taxon>
        <taxon>Pezizomycotina</taxon>
        <taxon>Sordariomycetes</taxon>
        <taxon>Hypocreomycetidae</taxon>
        <taxon>Glomerellales</taxon>
        <taxon>Glomerellaceae</taxon>
        <taxon>Colletotrichum</taxon>
        <taxon>Colletotrichum orchidearum species complex</taxon>
    </lineage>
</organism>
<keyword evidence="1 3" id="KW-0378">Hydrolase</keyword>
<dbReference type="Gene3D" id="3.40.50.1820">
    <property type="entry name" value="alpha/beta hydrolase"/>
    <property type="match status" value="1"/>
</dbReference>
<dbReference type="PANTHER" id="PTHR22946">
    <property type="entry name" value="DIENELACTONE HYDROLASE DOMAIN-CONTAINING PROTEIN-RELATED"/>
    <property type="match status" value="1"/>
</dbReference>
<dbReference type="InterPro" id="IPR050261">
    <property type="entry name" value="FrsA_esterase"/>
</dbReference>
<accession>A0A8H6KW74</accession>
<gene>
    <name evidence="3" type="ORF">CPLU01_02317</name>
</gene>
<proteinExistence type="predicted"/>